<dbReference type="InterPro" id="IPR011009">
    <property type="entry name" value="Kinase-like_dom_sf"/>
</dbReference>
<dbReference type="RefSeq" id="XP_066914092.1">
    <property type="nucleotide sequence ID" value="XM_067057991.1"/>
</dbReference>
<dbReference type="SMART" id="SM00133">
    <property type="entry name" value="S_TK_X"/>
    <property type="match status" value="1"/>
</dbReference>
<dbReference type="OrthoDB" id="63267at2759"/>
<feature type="compositionally biased region" description="Polar residues" evidence="8">
    <location>
        <begin position="94"/>
        <end position="122"/>
    </location>
</feature>
<dbReference type="Gene3D" id="3.30.200.20">
    <property type="entry name" value="Phosphorylase Kinase, domain 1"/>
    <property type="match status" value="1"/>
</dbReference>
<feature type="compositionally biased region" description="Basic and acidic residues" evidence="8">
    <location>
        <begin position="48"/>
        <end position="57"/>
    </location>
</feature>
<name>A0A7M6DNB5_9CNID</name>
<feature type="compositionally biased region" description="Basic and acidic residues" evidence="8">
    <location>
        <begin position="81"/>
        <end position="93"/>
    </location>
</feature>
<dbReference type="Proteomes" id="UP000594262">
    <property type="component" value="Unplaced"/>
</dbReference>
<dbReference type="GeneID" id="136801349"/>
<dbReference type="InterPro" id="IPR000719">
    <property type="entry name" value="Prot_kinase_dom"/>
</dbReference>
<dbReference type="SMART" id="SM00220">
    <property type="entry name" value="S_TKc"/>
    <property type="match status" value="1"/>
</dbReference>
<evidence type="ECO:0000256" key="5">
    <source>
        <dbReference type="ARBA" id="ARBA00022777"/>
    </source>
</evidence>
<dbReference type="PROSITE" id="PS50011">
    <property type="entry name" value="PROTEIN_KINASE_DOM"/>
    <property type="match status" value="1"/>
</dbReference>
<keyword evidence="5" id="KW-0418">Kinase</keyword>
<keyword evidence="2" id="KW-0597">Phosphoprotein</keyword>
<evidence type="ECO:0000256" key="4">
    <source>
        <dbReference type="ARBA" id="ARBA00022741"/>
    </source>
</evidence>
<feature type="compositionally biased region" description="Basic and acidic residues" evidence="8">
    <location>
        <begin position="31"/>
        <end position="40"/>
    </location>
</feature>
<dbReference type="PROSITE" id="PS51285">
    <property type="entry name" value="AGC_KINASE_CTER"/>
    <property type="match status" value="1"/>
</dbReference>
<evidence type="ECO:0000256" key="2">
    <source>
        <dbReference type="ARBA" id="ARBA00022553"/>
    </source>
</evidence>
<evidence type="ECO:0000256" key="7">
    <source>
        <dbReference type="PROSITE-ProRule" id="PRU10141"/>
    </source>
</evidence>
<dbReference type="PROSITE" id="PS00107">
    <property type="entry name" value="PROTEIN_KINASE_ATP"/>
    <property type="match status" value="1"/>
</dbReference>
<organism evidence="11 12">
    <name type="scientific">Clytia hemisphaerica</name>
    <dbReference type="NCBI Taxonomy" id="252671"/>
    <lineage>
        <taxon>Eukaryota</taxon>
        <taxon>Metazoa</taxon>
        <taxon>Cnidaria</taxon>
        <taxon>Hydrozoa</taxon>
        <taxon>Hydroidolina</taxon>
        <taxon>Leptothecata</taxon>
        <taxon>Obeliida</taxon>
        <taxon>Clytiidae</taxon>
        <taxon>Clytia</taxon>
    </lineage>
</organism>
<feature type="region of interest" description="Disordered" evidence="8">
    <location>
        <begin position="1"/>
        <end position="122"/>
    </location>
</feature>
<keyword evidence="12" id="KW-1185">Reference proteome</keyword>
<evidence type="ECO:0000256" key="1">
    <source>
        <dbReference type="ARBA" id="ARBA00022527"/>
    </source>
</evidence>
<protein>
    <submittedName>
        <fullName evidence="11">Uncharacterized protein</fullName>
    </submittedName>
</protein>
<keyword evidence="6 7" id="KW-0067">ATP-binding</keyword>
<feature type="domain" description="AGC-kinase C-terminal" evidence="10">
    <location>
        <begin position="740"/>
        <end position="799"/>
    </location>
</feature>
<evidence type="ECO:0000256" key="8">
    <source>
        <dbReference type="SAM" id="MobiDB-lite"/>
    </source>
</evidence>
<dbReference type="GO" id="GO:0005829">
    <property type="term" value="C:cytosol"/>
    <property type="evidence" value="ECO:0007669"/>
    <property type="project" value="TreeGrafter"/>
</dbReference>
<feature type="compositionally biased region" description="Basic and acidic residues" evidence="8">
    <location>
        <begin position="344"/>
        <end position="362"/>
    </location>
</feature>
<feature type="compositionally biased region" description="Low complexity" evidence="8">
    <location>
        <begin position="16"/>
        <end position="26"/>
    </location>
</feature>
<dbReference type="InterPro" id="IPR008271">
    <property type="entry name" value="Ser/Thr_kinase_AS"/>
</dbReference>
<dbReference type="Gene3D" id="1.10.510.10">
    <property type="entry name" value="Transferase(Phosphotransferase) domain 1"/>
    <property type="match status" value="1"/>
</dbReference>
<dbReference type="Pfam" id="PF00069">
    <property type="entry name" value="Pkinase"/>
    <property type="match status" value="1"/>
</dbReference>
<dbReference type="FunFam" id="1.10.510.10:FF:000048">
    <property type="entry name" value="Protein kinase C"/>
    <property type="match status" value="1"/>
</dbReference>
<feature type="domain" description="Protein kinase" evidence="9">
    <location>
        <begin position="474"/>
        <end position="739"/>
    </location>
</feature>
<feature type="binding site" evidence="7">
    <location>
        <position position="512"/>
    </location>
    <ligand>
        <name>ATP</name>
        <dbReference type="ChEBI" id="CHEBI:30616"/>
    </ligand>
</feature>
<dbReference type="InterPro" id="IPR000961">
    <property type="entry name" value="AGC-kinase_C"/>
</dbReference>
<dbReference type="InterPro" id="IPR017441">
    <property type="entry name" value="Protein_kinase_ATP_BS"/>
</dbReference>
<dbReference type="EnsemblMetazoa" id="CLYHEMT017633.1">
    <property type="protein sequence ID" value="CLYHEMP017633.1"/>
    <property type="gene ID" value="CLYHEMG017633"/>
</dbReference>
<dbReference type="SUPFAM" id="SSF56112">
    <property type="entry name" value="Protein kinase-like (PK-like)"/>
    <property type="match status" value="1"/>
</dbReference>
<dbReference type="AlphaFoldDB" id="A0A7M6DNB5"/>
<evidence type="ECO:0000313" key="11">
    <source>
        <dbReference type="EnsemblMetazoa" id="CLYHEMP017633.1"/>
    </source>
</evidence>
<dbReference type="GO" id="GO:0005952">
    <property type="term" value="C:cAMP-dependent protein kinase complex"/>
    <property type="evidence" value="ECO:0007669"/>
    <property type="project" value="TreeGrafter"/>
</dbReference>
<dbReference type="GO" id="GO:0005524">
    <property type="term" value="F:ATP binding"/>
    <property type="evidence" value="ECO:0007669"/>
    <property type="project" value="UniProtKB-UniRule"/>
</dbReference>
<evidence type="ECO:0000259" key="9">
    <source>
        <dbReference type="PROSITE" id="PS50011"/>
    </source>
</evidence>
<accession>A0A7M6DNB5</accession>
<keyword evidence="4 7" id="KW-0547">Nucleotide-binding</keyword>
<proteinExistence type="predicted"/>
<evidence type="ECO:0000256" key="3">
    <source>
        <dbReference type="ARBA" id="ARBA00022679"/>
    </source>
</evidence>
<dbReference type="PROSITE" id="PS00108">
    <property type="entry name" value="PROTEIN_KINASE_ST"/>
    <property type="match status" value="1"/>
</dbReference>
<reference evidence="11" key="1">
    <citation type="submission" date="2021-01" db="UniProtKB">
        <authorList>
            <consortium name="EnsemblMetazoa"/>
        </authorList>
    </citation>
    <scope>IDENTIFICATION</scope>
</reference>
<dbReference type="GO" id="GO:0004691">
    <property type="term" value="F:cAMP-dependent protein kinase activity"/>
    <property type="evidence" value="ECO:0007669"/>
    <property type="project" value="TreeGrafter"/>
</dbReference>
<evidence type="ECO:0000259" key="10">
    <source>
        <dbReference type="PROSITE" id="PS51285"/>
    </source>
</evidence>
<evidence type="ECO:0000256" key="6">
    <source>
        <dbReference type="ARBA" id="ARBA00022840"/>
    </source>
</evidence>
<sequence>MPGKSKSSSTKEKQSSRSLSSFFGFSKRNKKSDGTEKHGENNNNYERQFSEPAKRPIENPSNKNFYSLDRKLLNRKNKKKSSNDKNEVIRKYDLTTNSGPQNTRCNGIENGSSSSDEPSNHISARGLKNHIQECKCENGEKERLEKLNGRNLLTNLQLKLNGSKAVKNVDKMINRKLSSTANRQEQGLETNLTPVQSVPNFRKISTTTKTIVLNSSFTSSPQLQRCLKENRFHRQHSVVAVGRGNDEGRRRNDYPRKYSLPQRKMSVELNYKNIRKASPIVLKKFNSPAIERVKLFDIGPHLRTIQNSSESDSEQENSTHTQSQDDKKLSPEFPTNEGSNDDMSDSRVNENLNEHENEDKIESGQIEQIIEMKVKEKVKYKRSSNALLVNDSKTGDLSPGLLDDEEKVEQTKIGSMKITANENCKEIKDSSSIGISLGSTDDSSICENNDTSCHPKSTEGQLTPVTKHFHLKDLEILVTVGTGTFGRVFLVEDRSQQQREGEKTTEKPYAMKVMKIQDIIRLDQIEHVNSEKKILELVNHPFIVQCHFTARDDKCLYMLFEYVAGGELFTYLRNKGRFTPEDTKFYISEIISVLGYLHEMSIAYRDLKPENLLLDHEGHLKFTDFGFAKVVEDITWTLCGTPEYLSPEAVLGKGYDVSCDWWALGVLTFEMLAGEAPFVDSNSFVLFQKILSGVINWPLFLKNTTEQDFIKQLVVERSERLGQRKGLEGAEEVKNHPWFDDVIWKDVENRRTKPPIIPKLAFNSDTSNFDDFDETFEINSGPDIPQNIKHKFKNWHYEE</sequence>
<dbReference type="PANTHER" id="PTHR24353:SF37">
    <property type="entry name" value="CAMP-DEPENDENT PROTEIN KINASE CATALYTIC SUBUNIT PRKX"/>
    <property type="match status" value="1"/>
</dbReference>
<feature type="region of interest" description="Disordered" evidence="8">
    <location>
        <begin position="306"/>
        <end position="364"/>
    </location>
</feature>
<keyword evidence="1" id="KW-0723">Serine/threonine-protein kinase</keyword>
<keyword evidence="3" id="KW-0808">Transferase</keyword>
<evidence type="ECO:0000313" key="12">
    <source>
        <dbReference type="Proteomes" id="UP000594262"/>
    </source>
</evidence>
<dbReference type="PANTHER" id="PTHR24353">
    <property type="entry name" value="CYCLIC NUCLEOTIDE-DEPENDENT PROTEIN KINASE"/>
    <property type="match status" value="1"/>
</dbReference>